<protein>
    <submittedName>
        <fullName evidence="1">9389_t:CDS:1</fullName>
    </submittedName>
</protein>
<evidence type="ECO:0000313" key="2">
    <source>
        <dbReference type="Proteomes" id="UP000789739"/>
    </source>
</evidence>
<dbReference type="Proteomes" id="UP000789739">
    <property type="component" value="Unassembled WGS sequence"/>
</dbReference>
<dbReference type="AlphaFoldDB" id="A0A9N9DBQ3"/>
<name>A0A9N9DBQ3_9GLOM</name>
<evidence type="ECO:0000313" key="1">
    <source>
        <dbReference type="EMBL" id="CAG8634123.1"/>
    </source>
</evidence>
<dbReference type="EMBL" id="CAJVPI010002038">
    <property type="protein sequence ID" value="CAG8634123.1"/>
    <property type="molecule type" value="Genomic_DNA"/>
</dbReference>
<sequence>MDENEYVIKLWKTIKVEERKIQVRKFIRFANVMFDINLKAKNENKGYVTVCVIILCSWHHGTENKFSHNCYEIIPKIGVGGASYSESDSFRSRGRSKSALVKDVNHPEKCIFIVGLHS</sequence>
<organism evidence="1 2">
    <name type="scientific">Paraglomus brasilianum</name>
    <dbReference type="NCBI Taxonomy" id="144538"/>
    <lineage>
        <taxon>Eukaryota</taxon>
        <taxon>Fungi</taxon>
        <taxon>Fungi incertae sedis</taxon>
        <taxon>Mucoromycota</taxon>
        <taxon>Glomeromycotina</taxon>
        <taxon>Glomeromycetes</taxon>
        <taxon>Paraglomerales</taxon>
        <taxon>Paraglomeraceae</taxon>
        <taxon>Paraglomus</taxon>
    </lineage>
</organism>
<proteinExistence type="predicted"/>
<gene>
    <name evidence="1" type="ORF">PBRASI_LOCUS9409</name>
</gene>
<accession>A0A9N9DBQ3</accession>
<comment type="caution">
    <text evidence="1">The sequence shown here is derived from an EMBL/GenBank/DDBJ whole genome shotgun (WGS) entry which is preliminary data.</text>
</comment>
<reference evidence="1" key="1">
    <citation type="submission" date="2021-06" db="EMBL/GenBank/DDBJ databases">
        <authorList>
            <person name="Kallberg Y."/>
            <person name="Tangrot J."/>
            <person name="Rosling A."/>
        </authorList>
    </citation>
    <scope>NUCLEOTIDE SEQUENCE</scope>
    <source>
        <strain evidence="1">BR232B</strain>
    </source>
</reference>
<dbReference type="OrthoDB" id="10515850at2759"/>
<keyword evidence="2" id="KW-1185">Reference proteome</keyword>